<dbReference type="PROSITE" id="PS50262">
    <property type="entry name" value="G_PROTEIN_RECEP_F1_2"/>
    <property type="match status" value="1"/>
</dbReference>
<sequence length="566" mass="65887">MKSCQQTDCTLNIIQYTNRTNQSDSIRLEYLTKSWIPWKSVVNWAISFFLVLATGTIFFGNLLIILAFITNNRLRRITDQYIVSLAVADLLVAILVLPLAIVRQNLGSWPFESDRLCQFWLSANIVLCMASILNLCCISLDRYIAITHPMKYFIKRTRLTASAMIAFAWILPLIIMLPPIVGGNQHTLGPGSCHITYNKAYRIYSSIAGFFGPFLLIAYVYLRVFIVIKRRLKVLNGTSIKSLSQKNFKSNIETISKPRAVVTNLKHIFENIKKKAIRNNNVQNHSNESKGICLYSRCKFQSDEFLYNHIFRDDRLNQKQLTNCFENDFSIKIHDNHDDLLNVKINKKDSKTSIKILDYFQINSTQSANRTTKVIQILHVSTPEKESQKLNRNCLPNFSLINESKQILHQDQYNRTFKKPEIEQKDKHFLSSPKSLTSNHQEKCLHLKSLPSLKTEYDKTKLPQKNIIYCRHDQLTFHREQKTTRILAAVVGCFTLCWFPFFIYMIGEAICDCQYSDSLLTFVTWLGYFNSICNPFIYAFFNKEYSKAFKCILRVNKWNIQRRINK</sequence>
<keyword evidence="7" id="KW-1015">Disulfide bond</keyword>
<organism evidence="13 14">
    <name type="scientific">Schistosoma japonicum</name>
    <name type="common">Blood fluke</name>
    <dbReference type="NCBI Taxonomy" id="6182"/>
    <lineage>
        <taxon>Eukaryota</taxon>
        <taxon>Metazoa</taxon>
        <taxon>Spiralia</taxon>
        <taxon>Lophotrochozoa</taxon>
        <taxon>Platyhelminthes</taxon>
        <taxon>Trematoda</taxon>
        <taxon>Digenea</taxon>
        <taxon>Strigeidida</taxon>
        <taxon>Schistosomatoidea</taxon>
        <taxon>Schistosomatidae</taxon>
        <taxon>Schistosoma</taxon>
    </lineage>
</organism>
<gene>
    <name evidence="13" type="ORF">EWB00_010559</name>
</gene>
<comment type="similarity">
    <text evidence="10">Belongs to the G-protein coupled receptor 1 family.</text>
</comment>
<feature type="transmembrane region" description="Helical" evidence="11">
    <location>
        <begin position="44"/>
        <end position="69"/>
    </location>
</feature>
<keyword evidence="14" id="KW-1185">Reference proteome</keyword>
<keyword evidence="9 10" id="KW-0807">Transducer</keyword>
<feature type="transmembrane region" description="Helical" evidence="11">
    <location>
        <begin position="201"/>
        <end position="222"/>
    </location>
</feature>
<keyword evidence="8 10" id="KW-0675">Receptor</keyword>
<dbReference type="EMBL" id="SKCS01000082">
    <property type="protein sequence ID" value="TNN18216.1"/>
    <property type="molecule type" value="Genomic_DNA"/>
</dbReference>
<evidence type="ECO:0000259" key="12">
    <source>
        <dbReference type="PROSITE" id="PS50262"/>
    </source>
</evidence>
<dbReference type="PANTHER" id="PTHR24248:SF125">
    <property type="entry name" value="DOPAMINE D2-LIKE RECEPTOR"/>
    <property type="match status" value="1"/>
</dbReference>
<evidence type="ECO:0000256" key="10">
    <source>
        <dbReference type="RuleBase" id="RU000688"/>
    </source>
</evidence>
<evidence type="ECO:0000256" key="11">
    <source>
        <dbReference type="SAM" id="Phobius"/>
    </source>
</evidence>
<evidence type="ECO:0000313" key="14">
    <source>
        <dbReference type="Proteomes" id="UP000311919"/>
    </source>
</evidence>
<feature type="transmembrane region" description="Helical" evidence="11">
    <location>
        <begin position="519"/>
        <end position="541"/>
    </location>
</feature>
<dbReference type="GO" id="GO:0005886">
    <property type="term" value="C:plasma membrane"/>
    <property type="evidence" value="ECO:0007669"/>
    <property type="project" value="UniProtKB-SubCell"/>
</dbReference>
<dbReference type="InterPro" id="IPR000276">
    <property type="entry name" value="GPCR_Rhodpsn"/>
</dbReference>
<evidence type="ECO:0000256" key="4">
    <source>
        <dbReference type="ARBA" id="ARBA00022989"/>
    </source>
</evidence>
<evidence type="ECO:0000256" key="7">
    <source>
        <dbReference type="ARBA" id="ARBA00023157"/>
    </source>
</evidence>
<keyword evidence="2" id="KW-1003">Cell membrane</keyword>
<evidence type="ECO:0000256" key="8">
    <source>
        <dbReference type="ARBA" id="ARBA00023170"/>
    </source>
</evidence>
<protein>
    <submittedName>
        <fullName evidence="13">Tyramine/octopamine receptor</fullName>
    </submittedName>
</protein>
<dbReference type="PRINTS" id="PR00237">
    <property type="entry name" value="GPCRRHODOPSN"/>
</dbReference>
<feature type="transmembrane region" description="Helical" evidence="11">
    <location>
        <begin position="81"/>
        <end position="101"/>
    </location>
</feature>
<comment type="subcellular location">
    <subcellularLocation>
        <location evidence="1">Cell membrane</location>
        <topology evidence="1">Multi-pass membrane protein</topology>
    </subcellularLocation>
</comment>
<dbReference type="SUPFAM" id="SSF81321">
    <property type="entry name" value="Family A G protein-coupled receptor-like"/>
    <property type="match status" value="1"/>
</dbReference>
<evidence type="ECO:0000256" key="3">
    <source>
        <dbReference type="ARBA" id="ARBA00022692"/>
    </source>
</evidence>
<keyword evidence="4 11" id="KW-1133">Transmembrane helix</keyword>
<dbReference type="Pfam" id="PF00001">
    <property type="entry name" value="7tm_1"/>
    <property type="match status" value="1"/>
</dbReference>
<accession>A0A4Z2DNX8</accession>
<evidence type="ECO:0000256" key="6">
    <source>
        <dbReference type="ARBA" id="ARBA00023136"/>
    </source>
</evidence>
<proteinExistence type="inferred from homology"/>
<dbReference type="InterPro" id="IPR017452">
    <property type="entry name" value="GPCR_Rhodpsn_7TM"/>
</dbReference>
<feature type="transmembrane region" description="Helical" evidence="11">
    <location>
        <begin position="161"/>
        <end position="181"/>
    </location>
</feature>
<comment type="caution">
    <text evidence="13">The sequence shown here is derived from an EMBL/GenBank/DDBJ whole genome shotgun (WGS) entry which is preliminary data.</text>
</comment>
<dbReference type="PROSITE" id="PS00237">
    <property type="entry name" value="G_PROTEIN_RECEP_F1_1"/>
    <property type="match status" value="1"/>
</dbReference>
<keyword evidence="6 11" id="KW-0472">Membrane</keyword>
<keyword evidence="5 10" id="KW-0297">G-protein coupled receptor</keyword>
<name>A0A4Z2DNX8_SCHJA</name>
<dbReference type="AlphaFoldDB" id="A0A4Z2DNX8"/>
<dbReference type="CDD" id="cd15061">
    <property type="entry name" value="7tmA_tyramine_R-like"/>
    <property type="match status" value="1"/>
</dbReference>
<feature type="transmembrane region" description="Helical" evidence="11">
    <location>
        <begin position="121"/>
        <end position="140"/>
    </location>
</feature>
<reference evidence="13 14" key="1">
    <citation type="submission" date="2019-03" db="EMBL/GenBank/DDBJ databases">
        <title>An improved genome assembly of the fluke Schistosoma japonicum.</title>
        <authorList>
            <person name="Hu W."/>
            <person name="Luo F."/>
            <person name="Yin M."/>
            <person name="Mo X."/>
            <person name="Sun C."/>
            <person name="Wu Q."/>
            <person name="Zhu B."/>
            <person name="Xiang M."/>
            <person name="Wang J."/>
            <person name="Wang Y."/>
            <person name="Zhang T."/>
            <person name="Xu B."/>
            <person name="Zheng H."/>
            <person name="Feng Z."/>
        </authorList>
    </citation>
    <scope>NUCLEOTIDE SEQUENCE [LARGE SCALE GENOMIC DNA]</scope>
    <source>
        <strain evidence="13">HuSjv2</strain>
        <tissue evidence="13">Worms</tissue>
    </source>
</reference>
<keyword evidence="3 10" id="KW-0812">Transmembrane</keyword>
<dbReference type="PANTHER" id="PTHR24248">
    <property type="entry name" value="ADRENERGIC RECEPTOR-RELATED G-PROTEIN COUPLED RECEPTOR"/>
    <property type="match status" value="1"/>
</dbReference>
<evidence type="ECO:0000256" key="9">
    <source>
        <dbReference type="ARBA" id="ARBA00023224"/>
    </source>
</evidence>
<evidence type="ECO:0000256" key="1">
    <source>
        <dbReference type="ARBA" id="ARBA00004651"/>
    </source>
</evidence>
<feature type="domain" description="G-protein coupled receptors family 1 profile" evidence="12">
    <location>
        <begin position="60"/>
        <end position="538"/>
    </location>
</feature>
<dbReference type="GO" id="GO:0004930">
    <property type="term" value="F:G protein-coupled receptor activity"/>
    <property type="evidence" value="ECO:0007669"/>
    <property type="project" value="UniProtKB-KW"/>
</dbReference>
<dbReference type="OrthoDB" id="5955450at2759"/>
<dbReference type="Gene3D" id="1.20.1070.10">
    <property type="entry name" value="Rhodopsin 7-helix transmembrane proteins"/>
    <property type="match status" value="2"/>
</dbReference>
<dbReference type="Proteomes" id="UP000311919">
    <property type="component" value="Unassembled WGS sequence"/>
</dbReference>
<feature type="transmembrane region" description="Helical" evidence="11">
    <location>
        <begin position="486"/>
        <end position="507"/>
    </location>
</feature>
<evidence type="ECO:0000256" key="2">
    <source>
        <dbReference type="ARBA" id="ARBA00022475"/>
    </source>
</evidence>
<evidence type="ECO:0000313" key="13">
    <source>
        <dbReference type="EMBL" id="TNN18216.1"/>
    </source>
</evidence>
<dbReference type="STRING" id="6182.A0A4Z2DNX8"/>
<evidence type="ECO:0000256" key="5">
    <source>
        <dbReference type="ARBA" id="ARBA00023040"/>
    </source>
</evidence>